<reference evidence="10" key="1">
    <citation type="submission" date="2018-06" db="EMBL/GenBank/DDBJ databases">
        <authorList>
            <person name="Zhirakovskaya E."/>
        </authorList>
    </citation>
    <scope>NUCLEOTIDE SEQUENCE</scope>
</reference>
<dbReference type="NCBIfam" id="TIGR00657">
    <property type="entry name" value="asp_kinases"/>
    <property type="match status" value="1"/>
</dbReference>
<evidence type="ECO:0000256" key="1">
    <source>
        <dbReference type="ARBA" id="ARBA00010122"/>
    </source>
</evidence>
<name>A0A3B0RNQ7_9ZZZZ</name>
<keyword evidence="3 10" id="KW-0808">Transferase</keyword>
<dbReference type="Gene3D" id="3.30.70.260">
    <property type="match status" value="2"/>
</dbReference>
<dbReference type="PIRSF" id="PIRSF000726">
    <property type="entry name" value="Asp_kin"/>
    <property type="match status" value="1"/>
</dbReference>
<dbReference type="InterPro" id="IPR045865">
    <property type="entry name" value="ACT-like_dom_sf"/>
</dbReference>
<proteinExistence type="inferred from homology"/>
<dbReference type="InterPro" id="IPR018042">
    <property type="entry name" value="Aspartate_kinase_CS"/>
</dbReference>
<accession>A0A3B0RNQ7</accession>
<feature type="domain" description="Aspartokinase ACT" evidence="9">
    <location>
        <begin position="384"/>
        <end position="440"/>
    </location>
</feature>
<dbReference type="GO" id="GO:0009090">
    <property type="term" value="P:homoserine biosynthetic process"/>
    <property type="evidence" value="ECO:0007669"/>
    <property type="project" value="TreeGrafter"/>
</dbReference>
<dbReference type="GO" id="GO:0004072">
    <property type="term" value="F:aspartate kinase activity"/>
    <property type="evidence" value="ECO:0007669"/>
    <property type="project" value="UniProtKB-EC"/>
</dbReference>
<evidence type="ECO:0000259" key="8">
    <source>
        <dbReference type="Pfam" id="PF00696"/>
    </source>
</evidence>
<dbReference type="GO" id="GO:0009089">
    <property type="term" value="P:lysine biosynthetic process via diaminopimelate"/>
    <property type="evidence" value="ECO:0007669"/>
    <property type="project" value="InterPro"/>
</dbReference>
<evidence type="ECO:0000256" key="4">
    <source>
        <dbReference type="ARBA" id="ARBA00022741"/>
    </source>
</evidence>
<comment type="similarity">
    <text evidence="1">Belongs to the aspartokinase family.</text>
</comment>
<dbReference type="PANTHER" id="PTHR21499">
    <property type="entry name" value="ASPARTATE KINASE"/>
    <property type="match status" value="1"/>
</dbReference>
<dbReference type="EMBL" id="UOEB01000301">
    <property type="protein sequence ID" value="VAV86153.1"/>
    <property type="molecule type" value="Genomic_DNA"/>
</dbReference>
<dbReference type="InterPro" id="IPR005260">
    <property type="entry name" value="Asp_kin_monofn"/>
</dbReference>
<keyword evidence="5 10" id="KW-0418">Kinase</keyword>
<gene>
    <name evidence="10" type="ORF">MNBD_BACTEROID02-1825</name>
</gene>
<dbReference type="GO" id="GO:0005829">
    <property type="term" value="C:cytosol"/>
    <property type="evidence" value="ECO:0007669"/>
    <property type="project" value="TreeGrafter"/>
</dbReference>
<dbReference type="InterPro" id="IPR001341">
    <property type="entry name" value="Asp_kinase"/>
</dbReference>
<evidence type="ECO:0000256" key="3">
    <source>
        <dbReference type="ARBA" id="ARBA00022679"/>
    </source>
</evidence>
<evidence type="ECO:0000256" key="2">
    <source>
        <dbReference type="ARBA" id="ARBA00013059"/>
    </source>
</evidence>
<dbReference type="EC" id="2.7.2.4" evidence="2"/>
<dbReference type="Pfam" id="PF00696">
    <property type="entry name" value="AA_kinase"/>
    <property type="match status" value="1"/>
</dbReference>
<evidence type="ECO:0000313" key="10">
    <source>
        <dbReference type="EMBL" id="VAV86153.1"/>
    </source>
</evidence>
<dbReference type="PROSITE" id="PS00324">
    <property type="entry name" value="ASPARTOKINASE"/>
    <property type="match status" value="1"/>
</dbReference>
<dbReference type="GO" id="GO:0005524">
    <property type="term" value="F:ATP binding"/>
    <property type="evidence" value="ECO:0007669"/>
    <property type="project" value="UniProtKB-KW"/>
</dbReference>
<dbReference type="Gene3D" id="3.40.1160.10">
    <property type="entry name" value="Acetylglutamate kinase-like"/>
    <property type="match status" value="1"/>
</dbReference>
<evidence type="ECO:0000256" key="6">
    <source>
        <dbReference type="ARBA" id="ARBA00022840"/>
    </source>
</evidence>
<dbReference type="SUPFAM" id="SSF53633">
    <property type="entry name" value="Carbamate kinase-like"/>
    <property type="match status" value="1"/>
</dbReference>
<protein>
    <recommendedName>
        <fullName evidence="2">aspartate kinase</fullName>
        <ecNumber evidence="2">2.7.2.4</ecNumber>
    </recommendedName>
</protein>
<dbReference type="InterPro" id="IPR036393">
    <property type="entry name" value="AceGlu_kinase-like_sf"/>
</dbReference>
<keyword evidence="6" id="KW-0067">ATP-binding</keyword>
<dbReference type="Pfam" id="PF22468">
    <property type="entry name" value="ACT_9"/>
    <property type="match status" value="1"/>
</dbReference>
<evidence type="ECO:0000256" key="7">
    <source>
        <dbReference type="ARBA" id="ARBA00047872"/>
    </source>
</evidence>
<dbReference type="InterPro" id="IPR054352">
    <property type="entry name" value="ACT_Aspartokinase"/>
</dbReference>
<dbReference type="SUPFAM" id="SSF55021">
    <property type="entry name" value="ACT-like"/>
    <property type="match status" value="2"/>
</dbReference>
<dbReference type="PANTHER" id="PTHR21499:SF59">
    <property type="entry name" value="ASPARTOKINASE"/>
    <property type="match status" value="1"/>
</dbReference>
<evidence type="ECO:0000256" key="5">
    <source>
        <dbReference type="ARBA" id="ARBA00022777"/>
    </source>
</evidence>
<keyword evidence="4" id="KW-0547">Nucleotide-binding</keyword>
<evidence type="ECO:0000259" key="9">
    <source>
        <dbReference type="Pfam" id="PF22468"/>
    </source>
</evidence>
<organism evidence="10">
    <name type="scientific">hydrothermal vent metagenome</name>
    <dbReference type="NCBI Taxonomy" id="652676"/>
    <lineage>
        <taxon>unclassified sequences</taxon>
        <taxon>metagenomes</taxon>
        <taxon>ecological metagenomes</taxon>
    </lineage>
</organism>
<dbReference type="InterPro" id="IPR001048">
    <property type="entry name" value="Asp/Glu/Uridylate_kinase"/>
</dbReference>
<feature type="domain" description="Aspartate/glutamate/uridylate kinase" evidence="8">
    <location>
        <begin position="7"/>
        <end position="282"/>
    </location>
</feature>
<dbReference type="AlphaFoldDB" id="A0A3B0RNQ7"/>
<comment type="catalytic activity">
    <reaction evidence="7">
        <text>L-aspartate + ATP = 4-phospho-L-aspartate + ADP</text>
        <dbReference type="Rhea" id="RHEA:23776"/>
        <dbReference type="ChEBI" id="CHEBI:29991"/>
        <dbReference type="ChEBI" id="CHEBI:30616"/>
        <dbReference type="ChEBI" id="CHEBI:57535"/>
        <dbReference type="ChEBI" id="CHEBI:456216"/>
        <dbReference type="EC" id="2.7.2.4"/>
    </reaction>
</comment>
<sequence length="454" mass="50442">MHKIYIMIVLKFGGTSVGSVENINKVANIVKATKGRKIVVLSAMSGVTNTLQKIANLLIMNNKKEAKLEMDILHDKYKNVAKKLFKGNSKVIQANEMLELHNNLINNFLDIVISENEEKIILAQGEMVSTKLFQFLLEELMMNATLVAATDFMHIDTMGEPQMDVIQDKLSKIVNNLPNTETFITQGFVCTNPANNIDNLKRGGSDYTASLIGSAFEVDQIQIWTDIDGMHNNDPRFVDKTFSIEEISFDEAAELAYFGAKILHPQSIIPAKEKNIPVLVKNTFKPEANGTLIYDGAEVKKIRAIAAKDNITAIKIKSYRMLMAYGFLKKVFEVFEENETSIDMITTSEVAVSLTIDNTKKLNKIVQELNGFGNIEIDTDLSIICIAGDLAQNTKGVTSAIFNCIKDIPIRMISYGGSNYNLSFLVKTSDKISVLNLLNEGLFTELKSLQSSSI</sequence>